<dbReference type="EMBL" id="CP003775">
    <property type="protein sequence ID" value="AFQ51522.1"/>
    <property type="molecule type" value="Genomic_DNA"/>
</dbReference>
<dbReference type="InterPro" id="IPR036259">
    <property type="entry name" value="MFS_trans_sf"/>
</dbReference>
<dbReference type="Gene3D" id="1.20.1250.20">
    <property type="entry name" value="MFS general substrate transporter like domains"/>
    <property type="match status" value="1"/>
</dbReference>
<organism evidence="3 4">
    <name type="scientific">Burkholderia cepacia GG4</name>
    <dbReference type="NCBI Taxonomy" id="1009846"/>
    <lineage>
        <taxon>Bacteria</taxon>
        <taxon>Pseudomonadati</taxon>
        <taxon>Pseudomonadota</taxon>
        <taxon>Betaproteobacteria</taxon>
        <taxon>Burkholderiales</taxon>
        <taxon>Burkholderiaceae</taxon>
        <taxon>Burkholderia</taxon>
        <taxon>Burkholderia cepacia complex</taxon>
    </lineage>
</organism>
<evidence type="ECO:0000313" key="4">
    <source>
        <dbReference type="Proteomes" id="UP000032866"/>
    </source>
</evidence>
<feature type="compositionally biased region" description="Polar residues" evidence="1">
    <location>
        <begin position="105"/>
        <end position="114"/>
    </location>
</feature>
<dbReference type="KEGG" id="bct:GEM_5136"/>
<dbReference type="Pfam" id="PF06779">
    <property type="entry name" value="MFS_4"/>
    <property type="match status" value="1"/>
</dbReference>
<dbReference type="PANTHER" id="PTHR23537:SF1">
    <property type="entry name" value="SUGAR TRANSPORTER"/>
    <property type="match status" value="1"/>
</dbReference>
<keyword evidence="2" id="KW-0812">Transmembrane</keyword>
<keyword evidence="2" id="KW-1133">Transmembrane helix</keyword>
<feature type="transmembrane region" description="Helical" evidence="2">
    <location>
        <begin position="66"/>
        <end position="85"/>
    </location>
</feature>
<feature type="region of interest" description="Disordered" evidence="1">
    <location>
        <begin position="1"/>
        <end position="23"/>
    </location>
</feature>
<feature type="transmembrane region" description="Helical" evidence="2">
    <location>
        <begin position="32"/>
        <end position="54"/>
    </location>
</feature>
<proteinExistence type="predicted"/>
<feature type="region of interest" description="Disordered" evidence="1">
    <location>
        <begin position="96"/>
        <end position="121"/>
    </location>
</feature>
<evidence type="ECO:0000256" key="1">
    <source>
        <dbReference type="SAM" id="MobiDB-lite"/>
    </source>
</evidence>
<sequence>MRAVPQPEHAGQTQTRPDAGATEPDRMAAWRLAICLSLGSAIALGLARFSYALLLPPMKADLGWTFAQAGALNTANAAGYLLGAFPFPSLSRRARPCPRAPGSVTARSAGSSAYPTAHGAH</sequence>
<dbReference type="SUPFAM" id="SSF103473">
    <property type="entry name" value="MFS general substrate transporter"/>
    <property type="match status" value="1"/>
</dbReference>
<dbReference type="AlphaFoldDB" id="A0A9W3K5V7"/>
<reference evidence="3 4" key="1">
    <citation type="journal article" date="2012" name="J. Bacteriol.">
        <title>Complete Genome Sequence of Burkholderia sp. Strain GG4, a Betaproteobacterium That Reduces 3-Oxo-N-Acylhomoserine Lactones and Produces Different N-Acylhomoserine Lactones.</title>
        <authorList>
            <person name="Hong K.W."/>
            <person name="Koh C.L."/>
            <person name="Sam C.K."/>
            <person name="Yin W.F."/>
            <person name="Chan K.G."/>
        </authorList>
    </citation>
    <scope>NUCLEOTIDE SEQUENCE [LARGE SCALE GENOMIC DNA]</scope>
    <source>
        <strain evidence="3 4">GG4</strain>
    </source>
</reference>
<gene>
    <name evidence="3" type="ORF">GEM_5136</name>
</gene>
<dbReference type="GO" id="GO:0005886">
    <property type="term" value="C:plasma membrane"/>
    <property type="evidence" value="ECO:0007669"/>
    <property type="project" value="TreeGrafter"/>
</dbReference>
<keyword evidence="2" id="KW-0472">Membrane</keyword>
<dbReference type="InterPro" id="IPR010645">
    <property type="entry name" value="MFS_4"/>
</dbReference>
<dbReference type="PANTHER" id="PTHR23537">
    <property type="match status" value="1"/>
</dbReference>
<evidence type="ECO:0000256" key="2">
    <source>
        <dbReference type="SAM" id="Phobius"/>
    </source>
</evidence>
<dbReference type="Proteomes" id="UP000032866">
    <property type="component" value="Chromosome 2"/>
</dbReference>
<name>A0A9W3K5V7_BURCE</name>
<evidence type="ECO:0000313" key="3">
    <source>
        <dbReference type="EMBL" id="AFQ51522.1"/>
    </source>
</evidence>
<protein>
    <submittedName>
        <fullName evidence="3">Major facilitator superfamily MFS 1</fullName>
    </submittedName>
</protein>
<accession>A0A9W3K5V7</accession>